<name>A0A428SLT5_9HYPO</name>
<keyword evidence="3" id="KW-1185">Reference proteome</keyword>
<dbReference type="SUPFAM" id="SSF53720">
    <property type="entry name" value="ALDH-like"/>
    <property type="match status" value="1"/>
</dbReference>
<dbReference type="Pfam" id="PF00171">
    <property type="entry name" value="Aldedh"/>
    <property type="match status" value="1"/>
</dbReference>
<feature type="domain" description="Aldehyde dehydrogenase" evidence="1">
    <location>
        <begin position="7"/>
        <end position="65"/>
    </location>
</feature>
<accession>A0A428SLT5</accession>
<dbReference type="Proteomes" id="UP000288429">
    <property type="component" value="Unassembled WGS sequence"/>
</dbReference>
<comment type="caution">
    <text evidence="2">The sequence shown here is derived from an EMBL/GenBank/DDBJ whole genome shotgun (WGS) entry which is preliminary data.</text>
</comment>
<proteinExistence type="predicted"/>
<organism evidence="2 3">
    <name type="scientific">Fusarium ambrosium</name>
    <dbReference type="NCBI Taxonomy" id="131363"/>
    <lineage>
        <taxon>Eukaryota</taxon>
        <taxon>Fungi</taxon>
        <taxon>Dikarya</taxon>
        <taxon>Ascomycota</taxon>
        <taxon>Pezizomycotina</taxon>
        <taxon>Sordariomycetes</taxon>
        <taxon>Hypocreomycetidae</taxon>
        <taxon>Hypocreales</taxon>
        <taxon>Nectriaceae</taxon>
        <taxon>Fusarium</taxon>
        <taxon>Fusarium solani species complex</taxon>
    </lineage>
</organism>
<evidence type="ECO:0000259" key="1">
    <source>
        <dbReference type="Pfam" id="PF00171"/>
    </source>
</evidence>
<reference evidence="2 3" key="1">
    <citation type="submission" date="2017-06" db="EMBL/GenBank/DDBJ databases">
        <title>Cmopartive genomic analysis of Ambrosia Fusariam Clade fungi.</title>
        <authorList>
            <person name="Stajich J.E."/>
            <person name="Carrillo J."/>
            <person name="Kijimoto T."/>
            <person name="Eskalen A."/>
            <person name="O'Donnell K."/>
            <person name="Kasson M."/>
        </authorList>
    </citation>
    <scope>NUCLEOTIDE SEQUENCE [LARGE SCALE GENOMIC DNA]</scope>
    <source>
        <strain evidence="2 3">NRRL 20438</strain>
    </source>
</reference>
<dbReference type="InterPro" id="IPR015590">
    <property type="entry name" value="Aldehyde_DH_dom"/>
</dbReference>
<evidence type="ECO:0000313" key="2">
    <source>
        <dbReference type="EMBL" id="RSL90725.1"/>
    </source>
</evidence>
<dbReference type="Gene3D" id="3.40.605.10">
    <property type="entry name" value="Aldehyde Dehydrogenase, Chain A, domain 1"/>
    <property type="match status" value="1"/>
</dbReference>
<gene>
    <name evidence="2" type="ORF">CDV31_015616</name>
</gene>
<protein>
    <recommendedName>
        <fullName evidence="1">Aldehyde dehydrogenase domain-containing protein</fullName>
    </recommendedName>
</protein>
<dbReference type="AlphaFoldDB" id="A0A428SLT5"/>
<dbReference type="EMBL" id="NIZV01000422">
    <property type="protein sequence ID" value="RSL90725.1"/>
    <property type="molecule type" value="Genomic_DNA"/>
</dbReference>
<sequence>MVPSDLATVDRCAFLYKIAELVDRDRKLLASIDALDNGKTYPAALEGDLDESYSVFRACLHASRTSGILHLNLKNLRPRKYLRRLP</sequence>
<dbReference type="GO" id="GO:0016491">
    <property type="term" value="F:oxidoreductase activity"/>
    <property type="evidence" value="ECO:0007669"/>
    <property type="project" value="InterPro"/>
</dbReference>
<evidence type="ECO:0000313" key="3">
    <source>
        <dbReference type="Proteomes" id="UP000288429"/>
    </source>
</evidence>
<dbReference type="InterPro" id="IPR016161">
    <property type="entry name" value="Ald_DH/histidinol_DH"/>
</dbReference>
<dbReference type="InterPro" id="IPR016162">
    <property type="entry name" value="Ald_DH_N"/>
</dbReference>